<dbReference type="NCBIfam" id="TIGR02937">
    <property type="entry name" value="sigma70-ECF"/>
    <property type="match status" value="1"/>
</dbReference>
<dbReference type="SUPFAM" id="SSF88946">
    <property type="entry name" value="Sigma2 domain of RNA polymerase sigma factors"/>
    <property type="match status" value="1"/>
</dbReference>
<dbReference type="InterPro" id="IPR013324">
    <property type="entry name" value="RNA_pol_sigma_r3/r4-like"/>
</dbReference>
<dbReference type="InterPro" id="IPR013249">
    <property type="entry name" value="RNA_pol_sigma70_r4_t2"/>
</dbReference>
<feature type="domain" description="RNA polymerase sigma factor 70 region 4 type 2" evidence="7">
    <location>
        <begin position="150"/>
        <end position="193"/>
    </location>
</feature>
<comment type="similarity">
    <text evidence="1">Belongs to the sigma-70 factor family. ECF subfamily.</text>
</comment>
<dbReference type="InterPro" id="IPR007627">
    <property type="entry name" value="RNA_pol_sigma70_r2"/>
</dbReference>
<evidence type="ECO:0000259" key="7">
    <source>
        <dbReference type="Pfam" id="PF08281"/>
    </source>
</evidence>
<feature type="domain" description="RNA polymerase sigma-70 region 2" evidence="6">
    <location>
        <begin position="57"/>
        <end position="120"/>
    </location>
</feature>
<dbReference type="Gene3D" id="1.10.10.10">
    <property type="entry name" value="Winged helix-like DNA-binding domain superfamily/Winged helix DNA-binding domain"/>
    <property type="match status" value="1"/>
</dbReference>
<name>A0ABP8Q5H2_9ACTN</name>
<accession>A0ABP8Q5H2</accession>
<dbReference type="CDD" id="cd06171">
    <property type="entry name" value="Sigma70_r4"/>
    <property type="match status" value="1"/>
</dbReference>
<protein>
    <submittedName>
        <fullName evidence="8">Uncharacterized protein</fullName>
    </submittedName>
</protein>
<gene>
    <name evidence="8" type="ORF">GCM10023191_042290</name>
</gene>
<dbReference type="Gene3D" id="1.10.1740.10">
    <property type="match status" value="1"/>
</dbReference>
<keyword evidence="9" id="KW-1185">Reference proteome</keyword>
<dbReference type="PANTHER" id="PTHR43133">
    <property type="entry name" value="RNA POLYMERASE ECF-TYPE SIGMA FACTO"/>
    <property type="match status" value="1"/>
</dbReference>
<dbReference type="SUPFAM" id="SSF88659">
    <property type="entry name" value="Sigma3 and sigma4 domains of RNA polymerase sigma factors"/>
    <property type="match status" value="1"/>
</dbReference>
<reference evidence="9" key="1">
    <citation type="journal article" date="2019" name="Int. J. Syst. Evol. Microbiol.">
        <title>The Global Catalogue of Microorganisms (GCM) 10K type strain sequencing project: providing services to taxonomists for standard genome sequencing and annotation.</title>
        <authorList>
            <consortium name="The Broad Institute Genomics Platform"/>
            <consortium name="The Broad Institute Genome Sequencing Center for Infectious Disease"/>
            <person name="Wu L."/>
            <person name="Ma J."/>
        </authorList>
    </citation>
    <scope>NUCLEOTIDE SEQUENCE [LARGE SCALE GENOMIC DNA]</scope>
    <source>
        <strain evidence="9">JCM 17933</strain>
    </source>
</reference>
<dbReference type="InterPro" id="IPR036388">
    <property type="entry name" value="WH-like_DNA-bd_sf"/>
</dbReference>
<evidence type="ECO:0000256" key="5">
    <source>
        <dbReference type="ARBA" id="ARBA00023163"/>
    </source>
</evidence>
<evidence type="ECO:0000313" key="9">
    <source>
        <dbReference type="Proteomes" id="UP001500503"/>
    </source>
</evidence>
<evidence type="ECO:0000256" key="2">
    <source>
        <dbReference type="ARBA" id="ARBA00023015"/>
    </source>
</evidence>
<evidence type="ECO:0000259" key="6">
    <source>
        <dbReference type="Pfam" id="PF04542"/>
    </source>
</evidence>
<evidence type="ECO:0000313" key="8">
    <source>
        <dbReference type="EMBL" id="GAA4497959.1"/>
    </source>
</evidence>
<dbReference type="InterPro" id="IPR013325">
    <property type="entry name" value="RNA_pol_sigma_r2"/>
</dbReference>
<dbReference type="InterPro" id="IPR014284">
    <property type="entry name" value="RNA_pol_sigma-70_dom"/>
</dbReference>
<evidence type="ECO:0000256" key="3">
    <source>
        <dbReference type="ARBA" id="ARBA00023082"/>
    </source>
</evidence>
<keyword evidence="4" id="KW-0238">DNA-binding</keyword>
<proteinExistence type="inferred from homology"/>
<comment type="caution">
    <text evidence="8">The sequence shown here is derived from an EMBL/GenBank/DDBJ whole genome shotgun (WGS) entry which is preliminary data.</text>
</comment>
<keyword evidence="5" id="KW-0804">Transcription</keyword>
<dbReference type="PANTHER" id="PTHR43133:SF8">
    <property type="entry name" value="RNA POLYMERASE SIGMA FACTOR HI_1459-RELATED"/>
    <property type="match status" value="1"/>
</dbReference>
<sequence length="208" mass="23402">METGLVTEDVLTGSLAGLAATGRELILGLVPRGPRSGILRVSRVQDADFEARLTASYERHYPSFVSYARRHGAASAEDVVQQAFEKVWQRRLRPAEIDNIDAYVQTAVRHETWRELARARTDRERYGGDPADVGDRPDGGAADQVLDRVTLRRFLDRLPRREREAVVLRMVWDLSVREAAESMGVSDGAVKRYCADGLHRLSDWLRTA</sequence>
<evidence type="ECO:0000256" key="1">
    <source>
        <dbReference type="ARBA" id="ARBA00010641"/>
    </source>
</evidence>
<evidence type="ECO:0000256" key="4">
    <source>
        <dbReference type="ARBA" id="ARBA00023125"/>
    </source>
</evidence>
<dbReference type="InterPro" id="IPR039425">
    <property type="entry name" value="RNA_pol_sigma-70-like"/>
</dbReference>
<dbReference type="EMBL" id="BAABHF010000023">
    <property type="protein sequence ID" value="GAA4497959.1"/>
    <property type="molecule type" value="Genomic_DNA"/>
</dbReference>
<dbReference type="Proteomes" id="UP001500503">
    <property type="component" value="Unassembled WGS sequence"/>
</dbReference>
<keyword evidence="2" id="KW-0805">Transcription regulation</keyword>
<dbReference type="Pfam" id="PF04542">
    <property type="entry name" value="Sigma70_r2"/>
    <property type="match status" value="1"/>
</dbReference>
<organism evidence="8 9">
    <name type="scientific">Actinoallomurus oryzae</name>
    <dbReference type="NCBI Taxonomy" id="502180"/>
    <lineage>
        <taxon>Bacteria</taxon>
        <taxon>Bacillati</taxon>
        <taxon>Actinomycetota</taxon>
        <taxon>Actinomycetes</taxon>
        <taxon>Streptosporangiales</taxon>
        <taxon>Thermomonosporaceae</taxon>
        <taxon>Actinoallomurus</taxon>
    </lineage>
</organism>
<keyword evidence="3" id="KW-0731">Sigma factor</keyword>
<dbReference type="Pfam" id="PF08281">
    <property type="entry name" value="Sigma70_r4_2"/>
    <property type="match status" value="1"/>
</dbReference>